<organism evidence="1 2">
    <name type="scientific">Acinetobacter populi</name>
    <dbReference type="NCBI Taxonomy" id="1582270"/>
    <lineage>
        <taxon>Bacteria</taxon>
        <taxon>Pseudomonadati</taxon>
        <taxon>Pseudomonadota</taxon>
        <taxon>Gammaproteobacteria</taxon>
        <taxon>Moraxellales</taxon>
        <taxon>Moraxellaceae</taxon>
        <taxon>Acinetobacter</taxon>
    </lineage>
</organism>
<evidence type="ECO:0000313" key="1">
    <source>
        <dbReference type="EMBL" id="OUY06070.1"/>
    </source>
</evidence>
<keyword evidence="2" id="KW-1185">Reference proteome</keyword>
<evidence type="ECO:0008006" key="3">
    <source>
        <dbReference type="Google" id="ProtNLM"/>
    </source>
</evidence>
<sequence length="286" mass="34177">MSSSHYFEPWFNFKTPIVRQLAFAIASPNLIHHFPEEITLTRTIDLHNDQAWQNYYAAYQPRLYDLDHHPQELIAFLSKIKSTRLGLRFEALLWFWLQDTQNQYFELLGHSIQSHCGGKTLGEIDFLLRNKINHRIEHWEVCLKYYLAAPDLSLNQWIGLNPQDTFVHKLDHLNQKQFQFDHALGYPIEHRSAIVKGQLYLPTHHANIPNWLNCARRLGKWLDHIPTKGKWRRLHRQEWLCPFLDTENSDIDLIHWWTDGLYYDAVQNHLLMLRLTKHKSLFNIKV</sequence>
<reference evidence="1 2" key="1">
    <citation type="submission" date="2017-05" db="EMBL/GenBank/DDBJ databases">
        <title>Acinetobacter populi ANC 5415 (= PBJ7), whole genome shotgun sequencing project.</title>
        <authorList>
            <person name="Nemec A."/>
            <person name="Radolfova-Krizova L."/>
        </authorList>
    </citation>
    <scope>NUCLEOTIDE SEQUENCE [LARGE SCALE GENOMIC DNA]</scope>
    <source>
        <strain evidence="1 2">PBJ7</strain>
    </source>
</reference>
<protein>
    <recommendedName>
        <fullName evidence="3">DUF1853 domain-containing protein</fullName>
    </recommendedName>
</protein>
<dbReference type="InterPro" id="IPR015003">
    <property type="entry name" value="DUF1853"/>
</dbReference>
<dbReference type="Pfam" id="PF08907">
    <property type="entry name" value="DUF1853"/>
    <property type="match status" value="1"/>
</dbReference>
<name>A0A1Z9YV38_9GAMM</name>
<comment type="caution">
    <text evidence="1">The sequence shown here is derived from an EMBL/GenBank/DDBJ whole genome shotgun (WGS) entry which is preliminary data.</text>
</comment>
<dbReference type="AlphaFoldDB" id="A0A1Z9YV38"/>
<dbReference type="OrthoDB" id="378654at2"/>
<dbReference type="RefSeq" id="WP_087621622.1">
    <property type="nucleotide sequence ID" value="NZ_NEXX01000006.1"/>
</dbReference>
<gene>
    <name evidence="1" type="ORF">CAP51_15350</name>
</gene>
<evidence type="ECO:0000313" key="2">
    <source>
        <dbReference type="Proteomes" id="UP000196536"/>
    </source>
</evidence>
<dbReference type="EMBL" id="NEXX01000006">
    <property type="protein sequence ID" value="OUY06070.1"/>
    <property type="molecule type" value="Genomic_DNA"/>
</dbReference>
<proteinExistence type="predicted"/>
<accession>A0A1Z9YV38</accession>
<dbReference type="Proteomes" id="UP000196536">
    <property type="component" value="Unassembled WGS sequence"/>
</dbReference>